<dbReference type="Gene3D" id="1.10.15.40">
    <property type="entry name" value="Electron transport complex subunit B, putative Fe-S cluster"/>
    <property type="match status" value="1"/>
</dbReference>
<evidence type="ECO:0000256" key="5">
    <source>
        <dbReference type="ARBA" id="ARBA00022967"/>
    </source>
</evidence>
<proteinExistence type="inferred from homology"/>
<evidence type="ECO:0000256" key="1">
    <source>
        <dbReference type="ARBA" id="ARBA00022448"/>
    </source>
</evidence>
<dbReference type="InterPro" id="IPR007202">
    <property type="entry name" value="4Fe-4S_dom"/>
</dbReference>
<dbReference type="InterPro" id="IPR017896">
    <property type="entry name" value="4Fe4S_Fe-S-bd"/>
</dbReference>
<keyword evidence="7 10" id="KW-0408">Iron</keyword>
<dbReference type="InterPro" id="IPR010207">
    <property type="entry name" value="Elect_transpt_cplx_RnfB/RsxB"/>
</dbReference>
<feature type="domain" description="4Fe-4S ferredoxin-type" evidence="11">
    <location>
        <begin position="267"/>
        <end position="295"/>
    </location>
</feature>
<comment type="caution">
    <text evidence="10">Lacks conserved residue(s) required for the propagation of feature annotation.</text>
</comment>
<dbReference type="EC" id="7.-.-.-" evidence="10"/>
<evidence type="ECO:0000256" key="4">
    <source>
        <dbReference type="ARBA" id="ARBA00022737"/>
    </source>
</evidence>
<sequence>MAVITAVVVLGGLGLILGLGLTFAYTKLAVAPSEIEKKLIEILPGANCGGCGYPGCEAFAVALAKSGKSAGFCPVGGQEVDRKISEILGVATSEIEPMVAVVRCSGSKDKVKERFIYDGLMDCVAANLIQKGNKGCEYGCLGYGNCEWVCPFGAIVMGDDGLPHIADDKCTGCGMCVKECPRDVLELIPKTQKVYVACNSRAKGPSVRKVCSVGCIACRLCEKNCPYGAIKVENNLARIDPKICENATVCIFKCPTKCIVDKAASRPRAMIGTDCTGCEECKPVCPTGAIAGEKGEQHRVELSKCIGCALCYKKCEHNAITMAFSLGYSEKAA</sequence>
<dbReference type="GO" id="GO:0022900">
    <property type="term" value="P:electron transport chain"/>
    <property type="evidence" value="ECO:0007669"/>
    <property type="project" value="UniProtKB-UniRule"/>
</dbReference>
<feature type="domain" description="4Fe-4S ferredoxin-type" evidence="11">
    <location>
        <begin position="203"/>
        <end position="235"/>
    </location>
</feature>
<feature type="binding site" evidence="10">
    <location>
        <position position="48"/>
    </location>
    <ligand>
        <name>[4Fe-4S] cluster</name>
        <dbReference type="ChEBI" id="CHEBI:49883"/>
        <label>1</label>
    </ligand>
</feature>
<keyword evidence="8 10" id="KW-0411">Iron-sulfur</keyword>
<feature type="region of interest" description="Hydrophobic" evidence="10">
    <location>
        <begin position="1"/>
        <end position="25"/>
    </location>
</feature>
<comment type="caution">
    <text evidence="13">The sequence shown here is derived from an EMBL/GenBank/DDBJ whole genome shotgun (WGS) entry which is preliminary data.</text>
</comment>
<feature type="binding site" evidence="10">
    <location>
        <position position="73"/>
    </location>
    <ligand>
        <name>[4Fe-4S] cluster</name>
        <dbReference type="ChEBI" id="CHEBI:49883"/>
        <label>1</label>
    </ligand>
</feature>
<dbReference type="AlphaFoldDB" id="A0A235BPS9"/>
<feature type="binding site" evidence="10">
    <location>
        <position position="146"/>
    </location>
    <ligand>
        <name>[4Fe-4S] cluster</name>
        <dbReference type="ChEBI" id="CHEBI:49883"/>
        <label>2</label>
    </ligand>
</feature>
<evidence type="ECO:0000259" key="11">
    <source>
        <dbReference type="PROSITE" id="PS51379"/>
    </source>
</evidence>
<feature type="binding site" evidence="10">
    <location>
        <position position="176"/>
    </location>
    <ligand>
        <name>[4Fe-4S] cluster</name>
        <dbReference type="ChEBI" id="CHEBI:49883"/>
        <label>3</label>
    </ligand>
</feature>
<dbReference type="SUPFAM" id="SSF54862">
    <property type="entry name" value="4Fe-4S ferredoxins"/>
    <property type="match status" value="2"/>
</dbReference>
<feature type="binding site" evidence="10">
    <location>
        <position position="51"/>
    </location>
    <ligand>
        <name>[4Fe-4S] cluster</name>
        <dbReference type="ChEBI" id="CHEBI:49883"/>
        <label>1</label>
    </ligand>
</feature>
<dbReference type="Gene3D" id="3.30.70.20">
    <property type="match status" value="3"/>
</dbReference>
<dbReference type="Proteomes" id="UP000215215">
    <property type="component" value="Unassembled WGS sequence"/>
</dbReference>
<dbReference type="PANTHER" id="PTHR43560">
    <property type="entry name" value="ION-TRANSLOCATING OXIDOREDUCTASE COMPLEX SUBUNIT B"/>
    <property type="match status" value="1"/>
</dbReference>
<comment type="function">
    <text evidence="10">Part of a membrane-bound complex that couples electron transfer with translocation of ions across the membrane.</text>
</comment>
<keyword evidence="9 10" id="KW-0472">Membrane</keyword>
<evidence type="ECO:0000256" key="2">
    <source>
        <dbReference type="ARBA" id="ARBA00022485"/>
    </source>
</evidence>
<organism evidence="13 14">
    <name type="scientific">candidate division WOR-3 bacterium JGI_Cruoil_03_44_89</name>
    <dbReference type="NCBI Taxonomy" id="1973748"/>
    <lineage>
        <taxon>Bacteria</taxon>
        <taxon>Bacteria division WOR-3</taxon>
    </lineage>
</organism>
<evidence type="ECO:0000256" key="6">
    <source>
        <dbReference type="ARBA" id="ARBA00022982"/>
    </source>
</evidence>
<comment type="subunit">
    <text evidence="10">The complex is composed of six subunits: RnfA, RnfB, RnfC, RnfD, RnfE and RnfG.</text>
</comment>
<accession>A0A235BPS9</accession>
<name>A0A235BPS9_UNCW3</name>
<dbReference type="GO" id="GO:0046872">
    <property type="term" value="F:metal ion binding"/>
    <property type="evidence" value="ECO:0007669"/>
    <property type="project" value="UniProtKB-KW"/>
</dbReference>
<dbReference type="NCBIfam" id="TIGR01944">
    <property type="entry name" value="rnfB"/>
    <property type="match status" value="1"/>
</dbReference>
<feature type="domain" description="4Fe-4S ferredoxin-type" evidence="11">
    <location>
        <begin position="296"/>
        <end position="325"/>
    </location>
</feature>
<comment type="similarity">
    <text evidence="10">Belongs to the 4Fe4S bacterial-type ferredoxin family. RnfB subfamily.</text>
</comment>
<dbReference type="EMBL" id="NOZQ01000209">
    <property type="protein sequence ID" value="OYD14009.1"/>
    <property type="molecule type" value="Genomic_DNA"/>
</dbReference>
<dbReference type="PROSITE" id="PS00198">
    <property type="entry name" value="4FE4S_FER_1"/>
    <property type="match status" value="4"/>
</dbReference>
<reference evidence="13 14" key="1">
    <citation type="submission" date="2017-07" db="EMBL/GenBank/DDBJ databases">
        <title>Recovery of genomes from metagenomes via a dereplication, aggregation, and scoring strategy.</title>
        <authorList>
            <person name="Sieber C.M."/>
            <person name="Probst A.J."/>
            <person name="Sharrar A."/>
            <person name="Thomas B.C."/>
            <person name="Hess M."/>
            <person name="Tringe S.G."/>
            <person name="Banfield J.F."/>
        </authorList>
    </citation>
    <scope>NUCLEOTIDE SEQUENCE [LARGE SCALE GENOMIC DNA]</scope>
    <source>
        <strain evidence="13">JGI_Cruoil_03_44_89</strain>
    </source>
</reference>
<feature type="binding site" evidence="10">
    <location>
        <position position="140"/>
    </location>
    <ligand>
        <name>[4Fe-4S] cluster</name>
        <dbReference type="ChEBI" id="CHEBI:49883"/>
        <label>2</label>
    </ligand>
</feature>
<gene>
    <name evidence="10" type="primary">rnfB</name>
    <name evidence="13" type="ORF">CH333_09370</name>
</gene>
<keyword evidence="2 10" id="KW-0004">4Fe-4S</keyword>
<dbReference type="PROSITE" id="PS51656">
    <property type="entry name" value="4FE4S"/>
    <property type="match status" value="1"/>
</dbReference>
<keyword evidence="5 10" id="KW-1278">Translocase</keyword>
<dbReference type="GO" id="GO:0005886">
    <property type="term" value="C:plasma membrane"/>
    <property type="evidence" value="ECO:0007669"/>
    <property type="project" value="UniProtKB-SubCell"/>
</dbReference>
<feature type="domain" description="4Fe-4S" evidence="12">
    <location>
        <begin position="29"/>
        <end position="90"/>
    </location>
</feature>
<evidence type="ECO:0000313" key="13">
    <source>
        <dbReference type="EMBL" id="OYD14009.1"/>
    </source>
</evidence>
<feature type="binding site" evidence="10">
    <location>
        <position position="180"/>
    </location>
    <ligand>
        <name>[4Fe-4S] cluster</name>
        <dbReference type="ChEBI" id="CHEBI:49883"/>
        <label>2</label>
    </ligand>
</feature>
<dbReference type="GO" id="GO:0009055">
    <property type="term" value="F:electron transfer activity"/>
    <property type="evidence" value="ECO:0007669"/>
    <property type="project" value="InterPro"/>
</dbReference>
<feature type="domain" description="4Fe-4S ferredoxin-type" evidence="11">
    <location>
        <begin position="161"/>
        <end position="190"/>
    </location>
</feature>
<feature type="binding site" evidence="10">
    <location>
        <position position="173"/>
    </location>
    <ligand>
        <name>[4Fe-4S] cluster</name>
        <dbReference type="ChEBI" id="CHEBI:49883"/>
        <label>3</label>
    </ligand>
</feature>
<evidence type="ECO:0000259" key="12">
    <source>
        <dbReference type="PROSITE" id="PS51656"/>
    </source>
</evidence>
<evidence type="ECO:0000313" key="14">
    <source>
        <dbReference type="Proteomes" id="UP000215215"/>
    </source>
</evidence>
<keyword evidence="3 10" id="KW-0479">Metal-binding</keyword>
<dbReference type="CDD" id="cd10549">
    <property type="entry name" value="MtMvhB_like"/>
    <property type="match status" value="1"/>
</dbReference>
<evidence type="ECO:0000256" key="10">
    <source>
        <dbReference type="HAMAP-Rule" id="MF_00463"/>
    </source>
</evidence>
<keyword evidence="4 10" id="KW-0677">Repeat</keyword>
<feature type="binding site" evidence="10">
    <location>
        <position position="150"/>
    </location>
    <ligand>
        <name>[4Fe-4S] cluster</name>
        <dbReference type="ChEBI" id="CHEBI:49883"/>
        <label>3</label>
    </ligand>
</feature>
<evidence type="ECO:0000256" key="8">
    <source>
        <dbReference type="ARBA" id="ARBA00023014"/>
    </source>
</evidence>
<protein>
    <recommendedName>
        <fullName evidence="10">Ion-translocating oxidoreductase complex subunit B</fullName>
        <ecNumber evidence="10">7.-.-.-</ecNumber>
    </recommendedName>
    <alternativeName>
        <fullName evidence="10">Rnf electron transport complex subunit B</fullName>
    </alternativeName>
</protein>
<keyword evidence="6 10" id="KW-0249">Electron transport</keyword>
<feature type="binding site" evidence="10">
    <location>
        <position position="170"/>
    </location>
    <ligand>
        <name>[4Fe-4S] cluster</name>
        <dbReference type="ChEBI" id="CHEBI:49883"/>
        <label>3</label>
    </ligand>
</feature>
<keyword evidence="10" id="KW-1003">Cell membrane</keyword>
<comment type="cofactor">
    <cofactor evidence="10">
        <name>[4Fe-4S] cluster</name>
        <dbReference type="ChEBI" id="CHEBI:49883"/>
    </cofactor>
    <text evidence="10">Binds 3 [4Fe-4S] clusters.</text>
</comment>
<dbReference type="PROSITE" id="PS51379">
    <property type="entry name" value="4FE4S_FER_2"/>
    <property type="match status" value="5"/>
</dbReference>
<feature type="domain" description="4Fe-4S ferredoxin-type" evidence="11">
    <location>
        <begin position="125"/>
        <end position="160"/>
    </location>
</feature>
<feature type="binding site" evidence="10">
    <location>
        <position position="56"/>
    </location>
    <ligand>
        <name>[4Fe-4S] cluster</name>
        <dbReference type="ChEBI" id="CHEBI:49883"/>
        <label>1</label>
    </ligand>
</feature>
<dbReference type="GO" id="GO:0051539">
    <property type="term" value="F:4 iron, 4 sulfur cluster binding"/>
    <property type="evidence" value="ECO:0007669"/>
    <property type="project" value="UniProtKB-UniRule"/>
</dbReference>
<dbReference type="InterPro" id="IPR050395">
    <property type="entry name" value="4Fe4S_Ferredoxin_RnfB"/>
</dbReference>
<evidence type="ECO:0000256" key="3">
    <source>
        <dbReference type="ARBA" id="ARBA00022723"/>
    </source>
</evidence>
<comment type="subcellular location">
    <subcellularLocation>
        <location evidence="10">Cell membrane</location>
    </subcellularLocation>
</comment>
<keyword evidence="1 10" id="KW-0813">Transport</keyword>
<feature type="binding site" evidence="10">
    <location>
        <position position="136"/>
    </location>
    <ligand>
        <name>[4Fe-4S] cluster</name>
        <dbReference type="ChEBI" id="CHEBI:49883"/>
        <label>2</label>
    </ligand>
</feature>
<evidence type="ECO:0000256" key="9">
    <source>
        <dbReference type="ARBA" id="ARBA00023136"/>
    </source>
</evidence>
<dbReference type="Pfam" id="PF13187">
    <property type="entry name" value="Fer4_9"/>
    <property type="match status" value="2"/>
</dbReference>
<dbReference type="PANTHER" id="PTHR43560:SF1">
    <property type="entry name" value="ION-TRANSLOCATING OXIDOREDUCTASE COMPLEX SUBUNIT B"/>
    <property type="match status" value="1"/>
</dbReference>
<dbReference type="InterPro" id="IPR017900">
    <property type="entry name" value="4Fe4S_Fe_S_CS"/>
</dbReference>
<dbReference type="HAMAP" id="MF_00463">
    <property type="entry name" value="RsxB_RnfB"/>
    <property type="match status" value="1"/>
</dbReference>
<evidence type="ECO:0000256" key="7">
    <source>
        <dbReference type="ARBA" id="ARBA00023004"/>
    </source>
</evidence>
<dbReference type="Pfam" id="PF04060">
    <property type="entry name" value="FeS"/>
    <property type="match status" value="1"/>
</dbReference>